<feature type="region of interest" description="Disordered" evidence="1">
    <location>
        <begin position="442"/>
        <end position="497"/>
    </location>
</feature>
<dbReference type="AlphaFoldDB" id="A0AAN6GHB9"/>
<evidence type="ECO:0000256" key="1">
    <source>
        <dbReference type="SAM" id="MobiDB-lite"/>
    </source>
</evidence>
<name>A0AAN6GHB9_9BASI</name>
<dbReference type="EMBL" id="JAPDMQ010000015">
    <property type="protein sequence ID" value="KAK0540337.1"/>
    <property type="molecule type" value="Genomic_DNA"/>
</dbReference>
<gene>
    <name evidence="2" type="ORF">OC842_000525</name>
</gene>
<evidence type="ECO:0000313" key="3">
    <source>
        <dbReference type="Proteomes" id="UP001176521"/>
    </source>
</evidence>
<sequence>MSENSPAPSSARPAANPPPQAQADDRLMHIEQRLDLYPASLWVSVSTSKLSSASTPSNLLGCDQIASMLCAKLKIDPRPGTGLNYRHRWSPIGAAAKFQQVCSASARLLDTQKLLELTLIPFGVRATPTPASNEHGCAVQLCGNFDGAQLVIQPRGNSPASAPRDLTDDDKRKTLWDLVQPLDNCCVLIHVQLKDEPHVDVQPGLALSLQSLRQTWDQHRAKKLKLPKQSTDSSADFNLSIPSRTCAITQSSRPTDGCHIIPKGMDTNVVKQAFRVLFGQHPVTSSKVNSNPLFGSFYYFHSEMFDTMSDGSYNGMRLSPNLHRVFDYEGRLWILCGHAYIIGVPGCESELFVFDPPCPSFAAQMCAHGQRSDQQEQELWLAQLEHERKVRALETSVSKDAQGALHVHALVTHFHYNMADLPATARLFKRLLDAAERLARVGDDGTEMDKPAAPEVDTTSVVSDEANSTDDDADDDDEMTDDDSSATIKDLGSVDGDSEEIQEFKQLMRFTETLALVIATAGSARIVA</sequence>
<evidence type="ECO:0000313" key="2">
    <source>
        <dbReference type="EMBL" id="KAK0540337.1"/>
    </source>
</evidence>
<organism evidence="2 3">
    <name type="scientific">Tilletia horrida</name>
    <dbReference type="NCBI Taxonomy" id="155126"/>
    <lineage>
        <taxon>Eukaryota</taxon>
        <taxon>Fungi</taxon>
        <taxon>Dikarya</taxon>
        <taxon>Basidiomycota</taxon>
        <taxon>Ustilaginomycotina</taxon>
        <taxon>Exobasidiomycetes</taxon>
        <taxon>Tilletiales</taxon>
        <taxon>Tilletiaceae</taxon>
        <taxon>Tilletia</taxon>
    </lineage>
</organism>
<protein>
    <submittedName>
        <fullName evidence="2">Uncharacterized protein</fullName>
    </submittedName>
</protein>
<comment type="caution">
    <text evidence="2">The sequence shown here is derived from an EMBL/GenBank/DDBJ whole genome shotgun (WGS) entry which is preliminary data.</text>
</comment>
<feature type="region of interest" description="Disordered" evidence="1">
    <location>
        <begin position="1"/>
        <end position="22"/>
    </location>
</feature>
<keyword evidence="3" id="KW-1185">Reference proteome</keyword>
<reference evidence="2" key="1">
    <citation type="journal article" date="2023" name="PhytoFront">
        <title>Draft Genome Resources of Seven Strains of Tilletia horrida, Causal Agent of Kernel Smut of Rice.</title>
        <authorList>
            <person name="Khanal S."/>
            <person name="Antony Babu S."/>
            <person name="Zhou X.G."/>
        </authorList>
    </citation>
    <scope>NUCLEOTIDE SEQUENCE</scope>
    <source>
        <strain evidence="2">TX3</strain>
    </source>
</reference>
<feature type="compositionally biased region" description="Low complexity" evidence="1">
    <location>
        <begin position="1"/>
        <end position="14"/>
    </location>
</feature>
<accession>A0AAN6GHB9</accession>
<feature type="compositionally biased region" description="Basic and acidic residues" evidence="1">
    <location>
        <begin position="442"/>
        <end position="452"/>
    </location>
</feature>
<proteinExistence type="predicted"/>
<feature type="compositionally biased region" description="Acidic residues" evidence="1">
    <location>
        <begin position="467"/>
        <end position="484"/>
    </location>
</feature>
<dbReference type="Proteomes" id="UP001176521">
    <property type="component" value="Unassembled WGS sequence"/>
</dbReference>